<dbReference type="PIRSF" id="PIRSF011396">
    <property type="entry name" value="Trp_halogenase"/>
    <property type="match status" value="1"/>
</dbReference>
<dbReference type="InterPro" id="IPR050816">
    <property type="entry name" value="Flavin-dep_Halogenase_NPB"/>
</dbReference>
<dbReference type="GO" id="GO:0016491">
    <property type="term" value="F:oxidoreductase activity"/>
    <property type="evidence" value="ECO:0007669"/>
    <property type="project" value="UniProtKB-KW"/>
</dbReference>
<name>A0ABW2INW9_9PROT</name>
<reference evidence="2" key="1">
    <citation type="journal article" date="2019" name="Int. J. Syst. Evol. Microbiol.">
        <title>The Global Catalogue of Microorganisms (GCM) 10K type strain sequencing project: providing services to taxonomists for standard genome sequencing and annotation.</title>
        <authorList>
            <consortium name="The Broad Institute Genomics Platform"/>
            <consortium name="The Broad Institute Genome Sequencing Center for Infectious Disease"/>
            <person name="Wu L."/>
            <person name="Ma J."/>
        </authorList>
    </citation>
    <scope>NUCLEOTIDE SEQUENCE [LARGE SCALE GENOMIC DNA]</scope>
    <source>
        <strain evidence="2">CCUG 51308</strain>
    </source>
</reference>
<dbReference type="Pfam" id="PF04820">
    <property type="entry name" value="Trp_halogenase"/>
    <property type="match status" value="1"/>
</dbReference>
<dbReference type="SUPFAM" id="SSF51905">
    <property type="entry name" value="FAD/NAD(P)-binding domain"/>
    <property type="match status" value="1"/>
</dbReference>
<accession>A0ABW2INW9</accession>
<evidence type="ECO:0000313" key="1">
    <source>
        <dbReference type="EMBL" id="MFC7292762.1"/>
    </source>
</evidence>
<comment type="caution">
    <text evidence="1">The sequence shown here is derived from an EMBL/GenBank/DDBJ whole genome shotgun (WGS) entry which is preliminary data.</text>
</comment>
<dbReference type="Proteomes" id="UP001596492">
    <property type="component" value="Unassembled WGS sequence"/>
</dbReference>
<dbReference type="Gene3D" id="3.50.50.60">
    <property type="entry name" value="FAD/NAD(P)-binding domain"/>
    <property type="match status" value="1"/>
</dbReference>
<dbReference type="RefSeq" id="WP_382168462.1">
    <property type="nucleotide sequence ID" value="NZ_JBHTBR010000005.1"/>
</dbReference>
<dbReference type="InterPro" id="IPR006905">
    <property type="entry name" value="Flavin_halogenase"/>
</dbReference>
<evidence type="ECO:0000313" key="2">
    <source>
        <dbReference type="Proteomes" id="UP001596492"/>
    </source>
</evidence>
<dbReference type="PANTHER" id="PTHR43747:SF4">
    <property type="entry name" value="FLAVIN-DEPENDENT TRYPTOPHAN HALOGENASE"/>
    <property type="match status" value="1"/>
</dbReference>
<dbReference type="EMBL" id="JBHTBR010000005">
    <property type="protein sequence ID" value="MFC7292762.1"/>
    <property type="molecule type" value="Genomic_DNA"/>
</dbReference>
<organism evidence="1 2">
    <name type="scientific">Hirschia litorea</name>
    <dbReference type="NCBI Taxonomy" id="1199156"/>
    <lineage>
        <taxon>Bacteria</taxon>
        <taxon>Pseudomonadati</taxon>
        <taxon>Pseudomonadota</taxon>
        <taxon>Alphaproteobacteria</taxon>
        <taxon>Hyphomonadales</taxon>
        <taxon>Hyphomonadaceae</taxon>
        <taxon>Hirschia</taxon>
    </lineage>
</organism>
<dbReference type="PANTHER" id="PTHR43747">
    <property type="entry name" value="FAD-BINDING PROTEIN"/>
    <property type="match status" value="1"/>
</dbReference>
<gene>
    <name evidence="1" type="ORF">ACFQS8_14110</name>
</gene>
<protein>
    <submittedName>
        <fullName evidence="1">Tryptophan halogenase family protein</fullName>
        <ecNumber evidence="1">1.14.19.-</ecNumber>
    </submittedName>
</protein>
<dbReference type="EC" id="1.14.19.-" evidence="1"/>
<sequence length="495" mass="55490">MQQRVKKVVIAGGGTAGWTVAAALSGQLGALLDITIVESDAIGTVGVGEATIPTHKAFHRLLGVDEQAFMRATRASFKLGIQFENWGKLGDSYFHSFGKIGKSTWMGDFQHMWHQAKAEGGGGDLDDYCFELQAAKAGKFATSEKANINYAYHLDASLYAGFLRKYSEERGVKRIEGKINNVHVDPENGFITQLDLDNDQSIEGDLFIDCTGFRSLLTGDALGVGYDDWSHYLPMNRAIAVQTKSSGKIVPYTRSIARKAGWQWRIPLQHRVGNGHVYSSAHMSDDDAYKILVDNIDGEMVSDPRPIKFTTGRRKQCWTKNCIAFGLSSGFLEPLESTSIHLVQIGVTRLIQMFPFGGVNEAIQRHYNFHSEKELESIRDFLILHYKLNTRTDSDFWKECAAMDIPDTLRHRIELYKNNAIAYQDGLDLFRVDSWMQVFRGQGLESDGYHLMGRMLPQAQLEHALETLKANIGKTVSGMPRHEDFLKQYCGIDDV</sequence>
<dbReference type="InterPro" id="IPR033856">
    <property type="entry name" value="Trp_halogen"/>
</dbReference>
<dbReference type="InterPro" id="IPR036188">
    <property type="entry name" value="FAD/NAD-bd_sf"/>
</dbReference>
<keyword evidence="2" id="KW-1185">Reference proteome</keyword>
<keyword evidence="1" id="KW-0560">Oxidoreductase</keyword>
<proteinExistence type="predicted"/>